<organism evidence="3 4">
    <name type="scientific">Desulfacinum hydrothermale DSM 13146</name>
    <dbReference type="NCBI Taxonomy" id="1121390"/>
    <lineage>
        <taxon>Bacteria</taxon>
        <taxon>Pseudomonadati</taxon>
        <taxon>Thermodesulfobacteriota</taxon>
        <taxon>Syntrophobacteria</taxon>
        <taxon>Syntrophobacterales</taxon>
        <taxon>Syntrophobacteraceae</taxon>
        <taxon>Desulfacinum</taxon>
    </lineage>
</organism>
<dbReference type="STRING" id="1121390.SAMN02746041_02332"/>
<dbReference type="AlphaFoldDB" id="A0A1W1XN81"/>
<dbReference type="Pfam" id="PF01645">
    <property type="entry name" value="Glu_synthase"/>
    <property type="match status" value="1"/>
</dbReference>
<gene>
    <name evidence="3" type="ORF">SAMN02746041_02332</name>
</gene>
<dbReference type="Proteomes" id="UP000192783">
    <property type="component" value="Unassembled WGS sequence"/>
</dbReference>
<dbReference type="InterPro" id="IPR002932">
    <property type="entry name" value="Glu_synthdom"/>
</dbReference>
<protein>
    <submittedName>
        <fullName evidence="3">Glutamate synthase (NADPH) GltB2 subunit</fullName>
    </submittedName>
</protein>
<dbReference type="Gene3D" id="3.20.20.70">
    <property type="entry name" value="Aldolase class I"/>
    <property type="match status" value="1"/>
</dbReference>
<dbReference type="EMBL" id="FWXF01000013">
    <property type="protein sequence ID" value="SMC25440.1"/>
    <property type="molecule type" value="Genomic_DNA"/>
</dbReference>
<accession>A0A1W1XN81</accession>
<feature type="domain" description="Glutamate synthase" evidence="2">
    <location>
        <begin position="276"/>
        <end position="407"/>
    </location>
</feature>
<dbReference type="GO" id="GO:0006537">
    <property type="term" value="P:glutamate biosynthetic process"/>
    <property type="evidence" value="ECO:0007669"/>
    <property type="project" value="InterPro"/>
</dbReference>
<evidence type="ECO:0000313" key="4">
    <source>
        <dbReference type="Proteomes" id="UP000192783"/>
    </source>
</evidence>
<comment type="similarity">
    <text evidence="1">Belongs to the glutamate synthase family.</text>
</comment>
<name>A0A1W1XN81_9BACT</name>
<dbReference type="RefSeq" id="WP_084058061.1">
    <property type="nucleotide sequence ID" value="NZ_FWXF01000013.1"/>
</dbReference>
<keyword evidence="4" id="KW-1185">Reference proteome</keyword>
<proteinExistence type="inferred from homology"/>
<evidence type="ECO:0000313" key="3">
    <source>
        <dbReference type="EMBL" id="SMC25440.1"/>
    </source>
</evidence>
<sequence>MSYSKPNRSAATITTTRVETAPSSGICVTCLDGCEGPCEIGRSALKGREMIYPQPFGKITAGADKDYPVDFSHFNIQGTCVGAVGVEADSDVATFPAVDCTTAVGSDGSIQMDFPVFTGAVGSTDIARMNWEDMAVGAAISGVLVVAGENICGMDPQAEIKNGRVVKSPEMERRVSAFKRWYNGKGGIIVQANVEDTKLGVPEYVIEKLGVEIFELKWGQGAKDIGGEVKLPSIERALQLKERGYIVLPDPTKPAVQQAFQMGGITEFERHSRLGMVDEEGFYKEVERLRSIGAKCVTLKTGAYRPVDLARAIKYSSEAKIDLLTIDGAGGGTGMSPWRMMNEWGIPTVYLECLAYEMCEKLRAKGAYVPPIAIAGGLSLEDHLFKAIALGAPYVKAICLGRAMMTAAMVGKTHGKLMAEKMKQQGRPVEEGYMNLFAVAAQLKDRYGDDFAQIPPGAMGMYSYIDRLRQGLQQLMAGARKFALKYIDRNDIVALTREAADISGIPYVMDCDREEIEKILG</sequence>
<dbReference type="GO" id="GO:0015930">
    <property type="term" value="F:glutamate synthase activity"/>
    <property type="evidence" value="ECO:0007669"/>
    <property type="project" value="InterPro"/>
</dbReference>
<evidence type="ECO:0000259" key="2">
    <source>
        <dbReference type="Pfam" id="PF01645"/>
    </source>
</evidence>
<dbReference type="SUPFAM" id="SSF51395">
    <property type="entry name" value="FMN-linked oxidoreductases"/>
    <property type="match status" value="1"/>
</dbReference>
<evidence type="ECO:0000256" key="1">
    <source>
        <dbReference type="ARBA" id="ARBA00009716"/>
    </source>
</evidence>
<dbReference type="InterPro" id="IPR013785">
    <property type="entry name" value="Aldolase_TIM"/>
</dbReference>
<dbReference type="CDD" id="cd02808">
    <property type="entry name" value="GltS_FMN"/>
    <property type="match status" value="1"/>
</dbReference>
<reference evidence="3 4" key="1">
    <citation type="submission" date="2017-04" db="EMBL/GenBank/DDBJ databases">
        <authorList>
            <person name="Afonso C.L."/>
            <person name="Miller P.J."/>
            <person name="Scott M.A."/>
            <person name="Spackman E."/>
            <person name="Goraichik I."/>
            <person name="Dimitrov K.M."/>
            <person name="Suarez D.L."/>
            <person name="Swayne D.E."/>
        </authorList>
    </citation>
    <scope>NUCLEOTIDE SEQUENCE [LARGE SCALE GENOMIC DNA]</scope>
    <source>
        <strain evidence="3 4">DSM 13146</strain>
    </source>
</reference>
<dbReference type="OrthoDB" id="9758182at2"/>